<keyword evidence="3" id="KW-0805">Transcription regulation</keyword>
<dbReference type="GO" id="GO:0006355">
    <property type="term" value="P:regulation of DNA-templated transcription"/>
    <property type="evidence" value="ECO:0007669"/>
    <property type="project" value="TreeGrafter"/>
</dbReference>
<evidence type="ECO:0000259" key="8">
    <source>
        <dbReference type="PROSITE" id="PS50110"/>
    </source>
</evidence>
<dbReference type="InterPro" id="IPR001789">
    <property type="entry name" value="Sig_transdc_resp-reg_receiver"/>
</dbReference>
<feature type="compositionally biased region" description="Polar residues" evidence="7">
    <location>
        <begin position="207"/>
        <end position="225"/>
    </location>
</feature>
<evidence type="ECO:0000256" key="1">
    <source>
        <dbReference type="ARBA" id="ARBA00022553"/>
    </source>
</evidence>
<evidence type="ECO:0000256" key="5">
    <source>
        <dbReference type="ARBA" id="ARBA00023163"/>
    </source>
</evidence>
<dbReference type="EMBL" id="JACHFL010000017">
    <property type="protein sequence ID" value="MBB5365350.1"/>
    <property type="molecule type" value="Genomic_DNA"/>
</dbReference>
<dbReference type="InterPro" id="IPR011006">
    <property type="entry name" value="CheY-like_superfamily"/>
</dbReference>
<dbReference type="InterPro" id="IPR039420">
    <property type="entry name" value="WalR-like"/>
</dbReference>
<feature type="region of interest" description="Disordered" evidence="7">
    <location>
        <begin position="191"/>
        <end position="242"/>
    </location>
</feature>
<keyword evidence="2" id="KW-0902">Two-component regulatory system</keyword>
<dbReference type="SMART" id="SM00448">
    <property type="entry name" value="REC"/>
    <property type="match status" value="1"/>
</dbReference>
<evidence type="ECO:0000256" key="6">
    <source>
        <dbReference type="PROSITE-ProRule" id="PRU00169"/>
    </source>
</evidence>
<dbReference type="PROSITE" id="PS50110">
    <property type="entry name" value="RESPONSE_REGULATORY"/>
    <property type="match status" value="1"/>
</dbReference>
<keyword evidence="5" id="KW-0804">Transcription</keyword>
<evidence type="ECO:0000256" key="3">
    <source>
        <dbReference type="ARBA" id="ARBA00023015"/>
    </source>
</evidence>
<organism evidence="9 10">
    <name type="scientific">Deinococcus humi</name>
    <dbReference type="NCBI Taxonomy" id="662880"/>
    <lineage>
        <taxon>Bacteria</taxon>
        <taxon>Thermotogati</taxon>
        <taxon>Deinococcota</taxon>
        <taxon>Deinococci</taxon>
        <taxon>Deinococcales</taxon>
        <taxon>Deinococcaceae</taxon>
        <taxon>Deinococcus</taxon>
    </lineage>
</organism>
<comment type="caution">
    <text evidence="9">The sequence shown here is derived from an EMBL/GenBank/DDBJ whole genome shotgun (WGS) entry which is preliminary data.</text>
</comment>
<sequence length="242" mass="25851">MAELPPPRSSNVLIVEDDPAIGELLELASDTSALLPCAPAQAARRWNSSPALAPDMIILDLGLPGLDGSAVLRAVRERGDTPVLVLTARDGVGERTAHFQAGADDYLVKPFVFGELMARVRAILRHSQPQASGEQNAELGQRNAGPQDRPGGVPPGLKATSKEDEGQGDQAHKLGQFVVCKFDATETLAARNHADRQKQQQAGQAQTPTNFARQQAEQQNQSCVQKNGLPQKPSRVSTKTSV</sequence>
<feature type="domain" description="Response regulatory" evidence="8">
    <location>
        <begin position="11"/>
        <end position="124"/>
    </location>
</feature>
<protein>
    <submittedName>
        <fullName evidence="9">DNA-binding response OmpR family regulator</fullName>
    </submittedName>
</protein>
<evidence type="ECO:0000256" key="7">
    <source>
        <dbReference type="SAM" id="MobiDB-lite"/>
    </source>
</evidence>
<reference evidence="9 10" key="1">
    <citation type="submission" date="2020-08" db="EMBL/GenBank/DDBJ databases">
        <title>Genomic Encyclopedia of Type Strains, Phase IV (KMG-IV): sequencing the most valuable type-strain genomes for metagenomic binning, comparative biology and taxonomic classification.</title>
        <authorList>
            <person name="Goeker M."/>
        </authorList>
    </citation>
    <scope>NUCLEOTIDE SEQUENCE [LARGE SCALE GENOMIC DNA]</scope>
    <source>
        <strain evidence="9 10">DSM 27939</strain>
    </source>
</reference>
<evidence type="ECO:0000256" key="2">
    <source>
        <dbReference type="ARBA" id="ARBA00023012"/>
    </source>
</evidence>
<accession>A0A7W8JYJ9</accession>
<keyword evidence="10" id="KW-1185">Reference proteome</keyword>
<dbReference type="SUPFAM" id="SSF52172">
    <property type="entry name" value="CheY-like"/>
    <property type="match status" value="1"/>
</dbReference>
<evidence type="ECO:0000256" key="4">
    <source>
        <dbReference type="ARBA" id="ARBA00023125"/>
    </source>
</evidence>
<proteinExistence type="predicted"/>
<dbReference type="GO" id="GO:0005829">
    <property type="term" value="C:cytosol"/>
    <property type="evidence" value="ECO:0007669"/>
    <property type="project" value="TreeGrafter"/>
</dbReference>
<feature type="region of interest" description="Disordered" evidence="7">
    <location>
        <begin position="128"/>
        <end position="170"/>
    </location>
</feature>
<dbReference type="GO" id="GO:0032993">
    <property type="term" value="C:protein-DNA complex"/>
    <property type="evidence" value="ECO:0007669"/>
    <property type="project" value="TreeGrafter"/>
</dbReference>
<keyword evidence="4 9" id="KW-0238">DNA-binding</keyword>
<dbReference type="PANTHER" id="PTHR48111">
    <property type="entry name" value="REGULATOR OF RPOS"/>
    <property type="match status" value="1"/>
</dbReference>
<dbReference type="PANTHER" id="PTHR48111:SF1">
    <property type="entry name" value="TWO-COMPONENT RESPONSE REGULATOR ORR33"/>
    <property type="match status" value="1"/>
</dbReference>
<dbReference type="AlphaFoldDB" id="A0A7W8JYJ9"/>
<dbReference type="Pfam" id="PF00072">
    <property type="entry name" value="Response_reg"/>
    <property type="match status" value="1"/>
</dbReference>
<dbReference type="GO" id="GO:0000976">
    <property type="term" value="F:transcription cis-regulatory region binding"/>
    <property type="evidence" value="ECO:0007669"/>
    <property type="project" value="TreeGrafter"/>
</dbReference>
<evidence type="ECO:0000313" key="9">
    <source>
        <dbReference type="EMBL" id="MBB5365350.1"/>
    </source>
</evidence>
<dbReference type="GO" id="GO:0000156">
    <property type="term" value="F:phosphorelay response regulator activity"/>
    <property type="evidence" value="ECO:0007669"/>
    <property type="project" value="TreeGrafter"/>
</dbReference>
<keyword evidence="1 6" id="KW-0597">Phosphoprotein</keyword>
<gene>
    <name evidence="9" type="ORF">HNQ08_004471</name>
</gene>
<dbReference type="Proteomes" id="UP000552709">
    <property type="component" value="Unassembled WGS sequence"/>
</dbReference>
<dbReference type="Gene3D" id="3.40.50.2300">
    <property type="match status" value="1"/>
</dbReference>
<feature type="modified residue" description="4-aspartylphosphate" evidence="6">
    <location>
        <position position="60"/>
    </location>
</feature>
<name>A0A7W8JYJ9_9DEIO</name>
<evidence type="ECO:0000313" key="10">
    <source>
        <dbReference type="Proteomes" id="UP000552709"/>
    </source>
</evidence>